<dbReference type="Proteomes" id="UP000661507">
    <property type="component" value="Unassembled WGS sequence"/>
</dbReference>
<sequence>MDDAPFDPQQQEYLKGFMAGVEARRGSLRPAGDGGAPPDALRAAQDATIARGGKLVPQEDAKRAKHPLDRWDELTARAAEGKFPKPIDDFIGRYHGLFFVGPAQDAFMCRLRIPGGILAAHQLDAIADIAADCAGGYADVTTRANLQFREIPAAKGPEVVMRLGDIGLLPRGTGADNIRNITGSPTAGIDAAELIDTRPIVRALHHHILNTRDLFALPRKFNISVAGGGAVEVLQETNDISLAAVRTDGGLRFRLTLGGITGHRDFARGTGVVVTEADIIPVCDAILRVFIAEGDRTDRAKARLKYVLDRLGIDGFLALVEQRLGRTLERLAEAAIHPPSPPAKHGHVGIHAQKQPGLSYIGVVTPVGRLSVDQLRGLADIARRCGSGTIRLTVWQNLLISDVSQDRLGEAITSIAALGLTHEASALRGGLVACTGNAGCKFAASNTKRHAAELADFLERRLTLDQPLNIHLTGCHHSCAQHYIADIGLLGAKVERGDDLVEGYDLHVGGGSGPEQKIGRLIRPKLAQDELGPVVLGLLRSWLAQREPGETFHLFCARQDDAALTALAAPAEAVAA</sequence>
<dbReference type="InterPro" id="IPR036136">
    <property type="entry name" value="Nit/Sulf_reduc_fer-like_dom_sf"/>
</dbReference>
<dbReference type="EMBL" id="BMKW01000008">
    <property type="protein sequence ID" value="GGJ22849.1"/>
    <property type="molecule type" value="Genomic_DNA"/>
</dbReference>
<dbReference type="NCBIfam" id="NF007126">
    <property type="entry name" value="PRK09567.1"/>
    <property type="match status" value="1"/>
</dbReference>
<keyword evidence="4" id="KW-0479">Metal-binding</keyword>
<evidence type="ECO:0000256" key="7">
    <source>
        <dbReference type="ARBA" id="ARBA00023014"/>
    </source>
</evidence>
<dbReference type="PRINTS" id="PR00397">
    <property type="entry name" value="SIROHAEM"/>
</dbReference>
<dbReference type="SUPFAM" id="SSF55124">
    <property type="entry name" value="Nitrite/Sulfite reductase N-terminal domain-like"/>
    <property type="match status" value="2"/>
</dbReference>
<name>A0A917KP44_9PROT</name>
<dbReference type="InterPro" id="IPR012798">
    <property type="entry name" value="Cbl_synth_CobG-like"/>
</dbReference>
<dbReference type="GO" id="GO:0046872">
    <property type="term" value="F:metal ion binding"/>
    <property type="evidence" value="ECO:0007669"/>
    <property type="project" value="UniProtKB-KW"/>
</dbReference>
<dbReference type="InterPro" id="IPR045854">
    <property type="entry name" value="NO2/SO3_Rdtase_4Fe4S_sf"/>
</dbReference>
<dbReference type="SUPFAM" id="SSF56014">
    <property type="entry name" value="Nitrite and sulphite reductase 4Fe-4S domain-like"/>
    <property type="match status" value="2"/>
</dbReference>
<comment type="similarity">
    <text evidence="1">Belongs to the nitrite and sulfite reductase 4Fe-4S domain family.</text>
</comment>
<gene>
    <name evidence="10" type="primary">nirA</name>
    <name evidence="10" type="ORF">GCM10011320_32600</name>
</gene>
<keyword evidence="5" id="KW-0560">Oxidoreductase</keyword>
<dbReference type="InterPro" id="IPR051329">
    <property type="entry name" value="NIR_SIR_4Fe-4S"/>
</dbReference>
<dbReference type="Pfam" id="PF03460">
    <property type="entry name" value="NIR_SIR_ferr"/>
    <property type="match status" value="2"/>
</dbReference>
<evidence type="ECO:0000259" key="9">
    <source>
        <dbReference type="Pfam" id="PF03460"/>
    </source>
</evidence>
<evidence type="ECO:0000256" key="6">
    <source>
        <dbReference type="ARBA" id="ARBA00023004"/>
    </source>
</evidence>
<evidence type="ECO:0000256" key="1">
    <source>
        <dbReference type="ARBA" id="ARBA00010429"/>
    </source>
</evidence>
<dbReference type="InterPro" id="IPR005117">
    <property type="entry name" value="NiRdtase/SiRdtase_haem-b_fer"/>
</dbReference>
<dbReference type="GO" id="GO:0051539">
    <property type="term" value="F:4 iron, 4 sulfur cluster binding"/>
    <property type="evidence" value="ECO:0007669"/>
    <property type="project" value="UniProtKB-KW"/>
</dbReference>
<reference evidence="10" key="1">
    <citation type="journal article" date="2014" name="Int. J. Syst. Evol. Microbiol.">
        <title>Complete genome sequence of Corynebacterium casei LMG S-19264T (=DSM 44701T), isolated from a smear-ripened cheese.</title>
        <authorList>
            <consortium name="US DOE Joint Genome Institute (JGI-PGF)"/>
            <person name="Walter F."/>
            <person name="Albersmeier A."/>
            <person name="Kalinowski J."/>
            <person name="Ruckert C."/>
        </authorList>
    </citation>
    <scope>NUCLEOTIDE SEQUENCE</scope>
    <source>
        <strain evidence="10">CGMCC 1.3617</strain>
    </source>
</reference>
<feature type="domain" description="Nitrite/sulphite reductase 4Fe-4S" evidence="8">
    <location>
        <begin position="431"/>
        <end position="543"/>
    </location>
</feature>
<evidence type="ECO:0000256" key="5">
    <source>
        <dbReference type="ARBA" id="ARBA00023002"/>
    </source>
</evidence>
<keyword evidence="7" id="KW-0411">Iron-sulfur</keyword>
<dbReference type="Pfam" id="PF01077">
    <property type="entry name" value="NIR_SIR"/>
    <property type="match status" value="2"/>
</dbReference>
<dbReference type="Gene3D" id="3.90.480.10">
    <property type="entry name" value="Sulfite Reductase Hemoprotein,Domain 2"/>
    <property type="match status" value="1"/>
</dbReference>
<dbReference type="RefSeq" id="WP_188968448.1">
    <property type="nucleotide sequence ID" value="NZ_BMKW01000008.1"/>
</dbReference>
<keyword evidence="6" id="KW-0408">Iron</keyword>
<dbReference type="GO" id="GO:0020037">
    <property type="term" value="F:heme binding"/>
    <property type="evidence" value="ECO:0007669"/>
    <property type="project" value="InterPro"/>
</dbReference>
<dbReference type="Gene3D" id="3.30.413.10">
    <property type="entry name" value="Sulfite Reductase Hemoprotein, domain 1"/>
    <property type="match status" value="2"/>
</dbReference>
<evidence type="ECO:0000313" key="10">
    <source>
        <dbReference type="EMBL" id="GGJ22849.1"/>
    </source>
</evidence>
<proteinExistence type="inferred from homology"/>
<dbReference type="InterPro" id="IPR006067">
    <property type="entry name" value="NO2/SO3_Rdtase_4Fe4S_dom"/>
</dbReference>
<dbReference type="InterPro" id="IPR006066">
    <property type="entry name" value="NO2/SO3_Rdtase_FeS/sirohaem_BS"/>
</dbReference>
<keyword evidence="2" id="KW-0004">4Fe-4S</keyword>
<evidence type="ECO:0000256" key="4">
    <source>
        <dbReference type="ARBA" id="ARBA00022723"/>
    </source>
</evidence>
<dbReference type="GO" id="GO:0016491">
    <property type="term" value="F:oxidoreductase activity"/>
    <property type="evidence" value="ECO:0007669"/>
    <property type="project" value="UniProtKB-KW"/>
</dbReference>
<dbReference type="PANTHER" id="PTHR32439">
    <property type="entry name" value="FERREDOXIN--NITRITE REDUCTASE, CHLOROPLASTIC"/>
    <property type="match status" value="1"/>
</dbReference>
<evidence type="ECO:0000259" key="8">
    <source>
        <dbReference type="Pfam" id="PF01077"/>
    </source>
</evidence>
<comment type="caution">
    <text evidence="10">The sequence shown here is derived from an EMBL/GenBank/DDBJ whole genome shotgun (WGS) entry which is preliminary data.</text>
</comment>
<accession>A0A917KP44</accession>
<evidence type="ECO:0000256" key="3">
    <source>
        <dbReference type="ARBA" id="ARBA00022617"/>
    </source>
</evidence>
<reference evidence="10" key="2">
    <citation type="submission" date="2020-09" db="EMBL/GenBank/DDBJ databases">
        <authorList>
            <person name="Sun Q."/>
            <person name="Zhou Y."/>
        </authorList>
    </citation>
    <scope>NUCLEOTIDE SEQUENCE</scope>
    <source>
        <strain evidence="10">CGMCC 1.3617</strain>
    </source>
</reference>
<dbReference type="NCBIfam" id="TIGR02435">
    <property type="entry name" value="CobG"/>
    <property type="match status" value="1"/>
</dbReference>
<keyword evidence="3" id="KW-0349">Heme</keyword>
<feature type="domain" description="Nitrite/sulphite reductase 4Fe-4S" evidence="8">
    <location>
        <begin position="175"/>
        <end position="326"/>
    </location>
</feature>
<organism evidence="10 11">
    <name type="scientific">Neoroseomonas lacus</name>
    <dbReference type="NCBI Taxonomy" id="287609"/>
    <lineage>
        <taxon>Bacteria</taxon>
        <taxon>Pseudomonadati</taxon>
        <taxon>Pseudomonadota</taxon>
        <taxon>Alphaproteobacteria</taxon>
        <taxon>Acetobacterales</taxon>
        <taxon>Acetobacteraceae</taxon>
        <taxon>Neoroseomonas</taxon>
    </lineage>
</organism>
<dbReference type="AlphaFoldDB" id="A0A917KP44"/>
<evidence type="ECO:0000313" key="11">
    <source>
        <dbReference type="Proteomes" id="UP000661507"/>
    </source>
</evidence>
<keyword evidence="11" id="KW-1185">Reference proteome</keyword>
<dbReference type="PROSITE" id="PS00365">
    <property type="entry name" value="NIR_SIR"/>
    <property type="match status" value="1"/>
</dbReference>
<protein>
    <submittedName>
        <fullName evidence="10">Ferredoxin--nitrite reductase</fullName>
    </submittedName>
</protein>
<feature type="domain" description="Nitrite/Sulfite reductase ferredoxin-like" evidence="9">
    <location>
        <begin position="351"/>
        <end position="416"/>
    </location>
</feature>
<evidence type="ECO:0000256" key="2">
    <source>
        <dbReference type="ARBA" id="ARBA00022485"/>
    </source>
</evidence>
<feature type="domain" description="Nitrite/Sulfite reductase ferredoxin-like" evidence="9">
    <location>
        <begin position="105"/>
        <end position="163"/>
    </location>
</feature>
<dbReference type="PANTHER" id="PTHR32439:SF0">
    <property type="entry name" value="FERREDOXIN--NITRITE REDUCTASE, CHLOROPLASTIC"/>
    <property type="match status" value="1"/>
</dbReference>